<feature type="chain" id="PRO_5042081699" evidence="2">
    <location>
        <begin position="23"/>
        <end position="178"/>
    </location>
</feature>
<feature type="signal peptide" evidence="2">
    <location>
        <begin position="1"/>
        <end position="22"/>
    </location>
</feature>
<accession>A0AAE1Z5C1</accession>
<sequence>MSVLIVFVCVFVLCFLRLCTETSRVVPTDTSRRVEHTDTSVVSQPITSDTSAISDTRTIRSDSTSSRTSTDSGTTTTATMLPATTSEALSTMLTTSTSSSTAATAYGTFTFCFGKCSVFCTPLFPQPPPHDMCVPHLSAWIDCFTGRLIGRFIDTVNCAQSLVTPSECKSDDGEGDGE</sequence>
<keyword evidence="4" id="KW-1185">Reference proteome</keyword>
<evidence type="ECO:0000256" key="2">
    <source>
        <dbReference type="SAM" id="SignalP"/>
    </source>
</evidence>
<evidence type="ECO:0000256" key="1">
    <source>
        <dbReference type="SAM" id="MobiDB-lite"/>
    </source>
</evidence>
<proteinExistence type="predicted"/>
<comment type="caution">
    <text evidence="3">The sequence shown here is derived from an EMBL/GenBank/DDBJ whole genome shotgun (WGS) entry which is preliminary data.</text>
</comment>
<dbReference type="EMBL" id="JALJAT010000054">
    <property type="protein sequence ID" value="KAK4467458.1"/>
    <property type="molecule type" value="Genomic_DNA"/>
</dbReference>
<evidence type="ECO:0000313" key="4">
    <source>
        <dbReference type="Proteomes" id="UP001292079"/>
    </source>
</evidence>
<keyword evidence="2" id="KW-0732">Signal</keyword>
<dbReference type="AlphaFoldDB" id="A0AAE1Z5C1"/>
<gene>
    <name evidence="3" type="ORF">MN116_000328</name>
</gene>
<dbReference type="Proteomes" id="UP001292079">
    <property type="component" value="Unassembled WGS sequence"/>
</dbReference>
<organism evidence="3 4">
    <name type="scientific">Schistosoma mekongi</name>
    <name type="common">Parasitic worm</name>
    <dbReference type="NCBI Taxonomy" id="38744"/>
    <lineage>
        <taxon>Eukaryota</taxon>
        <taxon>Metazoa</taxon>
        <taxon>Spiralia</taxon>
        <taxon>Lophotrochozoa</taxon>
        <taxon>Platyhelminthes</taxon>
        <taxon>Trematoda</taxon>
        <taxon>Digenea</taxon>
        <taxon>Strigeidida</taxon>
        <taxon>Schistosomatoidea</taxon>
        <taxon>Schistosomatidae</taxon>
        <taxon>Schistosoma</taxon>
    </lineage>
</organism>
<name>A0AAE1Z5C1_SCHME</name>
<feature type="compositionally biased region" description="Low complexity" evidence="1">
    <location>
        <begin position="61"/>
        <end position="81"/>
    </location>
</feature>
<evidence type="ECO:0000313" key="3">
    <source>
        <dbReference type="EMBL" id="KAK4467458.1"/>
    </source>
</evidence>
<feature type="region of interest" description="Disordered" evidence="1">
    <location>
        <begin position="53"/>
        <end position="81"/>
    </location>
</feature>
<reference evidence="3" key="1">
    <citation type="submission" date="2022-04" db="EMBL/GenBank/DDBJ databases">
        <authorList>
            <person name="Xu L."/>
            <person name="Lv Z."/>
        </authorList>
    </citation>
    <scope>NUCLEOTIDE SEQUENCE</scope>
    <source>
        <strain evidence="3">LV_2022a</strain>
    </source>
</reference>
<protein>
    <submittedName>
        <fullName evidence="3">Uncharacterized protein</fullName>
    </submittedName>
</protein>
<reference evidence="3" key="2">
    <citation type="journal article" date="2023" name="Infect Dis Poverty">
        <title>Chromosome-scale genome of the human blood fluke Schistosoma mekongi and its implications for public health.</title>
        <authorList>
            <person name="Zhou M."/>
            <person name="Xu L."/>
            <person name="Xu D."/>
            <person name="Chen W."/>
            <person name="Khan J."/>
            <person name="Hu Y."/>
            <person name="Huang H."/>
            <person name="Wei H."/>
            <person name="Zhang Y."/>
            <person name="Chusongsang P."/>
            <person name="Tanasarnprasert K."/>
            <person name="Hu X."/>
            <person name="Limpanont Y."/>
            <person name="Lv Z."/>
        </authorList>
    </citation>
    <scope>NUCLEOTIDE SEQUENCE</scope>
    <source>
        <strain evidence="3">LV_2022a</strain>
    </source>
</reference>